<evidence type="ECO:0000256" key="1">
    <source>
        <dbReference type="SAM" id="Coils"/>
    </source>
</evidence>
<dbReference type="Gene3D" id="1.10.287.1490">
    <property type="match status" value="1"/>
</dbReference>
<gene>
    <name evidence="2" type="ORF">BpHYR1_022359</name>
</gene>
<evidence type="ECO:0000313" key="3">
    <source>
        <dbReference type="Proteomes" id="UP000276133"/>
    </source>
</evidence>
<reference evidence="2 3" key="1">
    <citation type="journal article" date="2018" name="Sci. Rep.">
        <title>Genomic signatures of local adaptation to the degree of environmental predictability in rotifers.</title>
        <authorList>
            <person name="Franch-Gras L."/>
            <person name="Hahn C."/>
            <person name="Garcia-Roger E.M."/>
            <person name="Carmona M.J."/>
            <person name="Serra M."/>
            <person name="Gomez A."/>
        </authorList>
    </citation>
    <scope>NUCLEOTIDE SEQUENCE [LARGE SCALE GENOMIC DNA]</scope>
    <source>
        <strain evidence="2">HYR1</strain>
    </source>
</reference>
<keyword evidence="3" id="KW-1185">Reference proteome</keyword>
<dbReference type="EMBL" id="REGN01012967">
    <property type="protein sequence ID" value="RMZ94556.1"/>
    <property type="molecule type" value="Genomic_DNA"/>
</dbReference>
<feature type="coiled-coil region" evidence="1">
    <location>
        <begin position="38"/>
        <end position="146"/>
    </location>
</feature>
<feature type="coiled-coil region" evidence="1">
    <location>
        <begin position="193"/>
        <end position="224"/>
    </location>
</feature>
<keyword evidence="1" id="KW-0175">Coiled coil</keyword>
<sequence length="263" mass="30598">MICNSKLSDINPANGPSLSQPKLSDFSVANRLSKLKISEKNSAEKVKLEEELNAARELEKQEKYKLDKTLNELKSKRLILNELKDEYLKIIQEAKIKYKSLEINFKNLTKEIEVKQQNINSLQNQLNSLTNQTRTKEERAKEITQKIKFLDESLRHSNEKYLSINLEKNNLTSTLNNLHQNYSGLINSFQTFKEDHKKRLKDLNRKLDHQREKIRDLKDELSSDSDCGTVLSRRADSPPCYRDSSPSKVWIDDDDFGWGGGYY</sequence>
<comment type="caution">
    <text evidence="2">The sequence shown here is derived from an EMBL/GenBank/DDBJ whole genome shotgun (WGS) entry which is preliminary data.</text>
</comment>
<accession>A0A3M7P642</accession>
<proteinExistence type="predicted"/>
<name>A0A3M7P642_BRAPC</name>
<dbReference type="Proteomes" id="UP000276133">
    <property type="component" value="Unassembled WGS sequence"/>
</dbReference>
<protein>
    <submittedName>
        <fullName evidence="2">Uncharacterized protein</fullName>
    </submittedName>
</protein>
<organism evidence="2 3">
    <name type="scientific">Brachionus plicatilis</name>
    <name type="common">Marine rotifer</name>
    <name type="synonym">Brachionus muelleri</name>
    <dbReference type="NCBI Taxonomy" id="10195"/>
    <lineage>
        <taxon>Eukaryota</taxon>
        <taxon>Metazoa</taxon>
        <taxon>Spiralia</taxon>
        <taxon>Gnathifera</taxon>
        <taxon>Rotifera</taxon>
        <taxon>Eurotatoria</taxon>
        <taxon>Monogononta</taxon>
        <taxon>Pseudotrocha</taxon>
        <taxon>Ploima</taxon>
        <taxon>Brachionidae</taxon>
        <taxon>Brachionus</taxon>
    </lineage>
</organism>
<evidence type="ECO:0000313" key="2">
    <source>
        <dbReference type="EMBL" id="RMZ94556.1"/>
    </source>
</evidence>
<dbReference type="AlphaFoldDB" id="A0A3M7P642"/>